<organism evidence="2 3">
    <name type="scientific">Volvox reticuliferus</name>
    <dbReference type="NCBI Taxonomy" id="1737510"/>
    <lineage>
        <taxon>Eukaryota</taxon>
        <taxon>Viridiplantae</taxon>
        <taxon>Chlorophyta</taxon>
        <taxon>core chlorophytes</taxon>
        <taxon>Chlorophyceae</taxon>
        <taxon>CS clade</taxon>
        <taxon>Chlamydomonadales</taxon>
        <taxon>Volvocaceae</taxon>
        <taxon>Volvox</taxon>
    </lineage>
</organism>
<accession>A0A8J4FS74</accession>
<keyword evidence="3" id="KW-1185">Reference proteome</keyword>
<dbReference type="EMBL" id="BNCP01000043">
    <property type="protein sequence ID" value="GIL88072.1"/>
    <property type="molecule type" value="Genomic_DNA"/>
</dbReference>
<feature type="coiled-coil region" evidence="1">
    <location>
        <begin position="67"/>
        <end position="193"/>
    </location>
</feature>
<gene>
    <name evidence="2" type="ORF">Vretifemale_16051</name>
</gene>
<feature type="coiled-coil region" evidence="1">
    <location>
        <begin position="272"/>
        <end position="299"/>
    </location>
</feature>
<dbReference type="AlphaFoldDB" id="A0A8J4FS74"/>
<name>A0A8J4FS74_9CHLO</name>
<keyword evidence="1" id="KW-0175">Coiled coil</keyword>
<evidence type="ECO:0000256" key="1">
    <source>
        <dbReference type="SAM" id="Coils"/>
    </source>
</evidence>
<proteinExistence type="predicted"/>
<comment type="caution">
    <text evidence="2">The sequence shown here is derived from an EMBL/GenBank/DDBJ whole genome shotgun (WGS) entry which is preliminary data.</text>
</comment>
<dbReference type="Proteomes" id="UP000747110">
    <property type="component" value="Unassembled WGS sequence"/>
</dbReference>
<evidence type="ECO:0000313" key="2">
    <source>
        <dbReference type="EMBL" id="GIL88072.1"/>
    </source>
</evidence>
<reference evidence="2" key="1">
    <citation type="journal article" date="2021" name="Proc. Natl. Acad. Sci. U.S.A.">
        <title>Three genomes in the algal genus Volvox reveal the fate of a haploid sex-determining region after a transition to homothallism.</title>
        <authorList>
            <person name="Yamamoto K."/>
            <person name="Hamaji T."/>
            <person name="Kawai-Toyooka H."/>
            <person name="Matsuzaki R."/>
            <person name="Takahashi F."/>
            <person name="Nishimura Y."/>
            <person name="Kawachi M."/>
            <person name="Noguchi H."/>
            <person name="Minakuchi Y."/>
            <person name="Umen J.G."/>
            <person name="Toyoda A."/>
            <person name="Nozaki H."/>
        </authorList>
    </citation>
    <scope>NUCLEOTIDE SEQUENCE</scope>
    <source>
        <strain evidence="2">NIES-3786</strain>
    </source>
</reference>
<sequence>MGPVRVRYTIPLGPHRAKYLARVVKIDLPWFRKHLTSTSRENLKLEGEVASLELVNAKLQLTAEVAIEAVKQQMEGLQLQLKEKEQELQELKAKTRAHVLWVEKDCGRKVVVLQQHILDITRDMEQEQEKCKKLDTDFQRLQDEVARERARDCTAAAEMAAVRRTLEAERVEMAAVRQQLQDAQDAAATAAAASSSLTSELLVKIQGLEGELCAATSEVKVLRQQKQEVEVTEPSTDAAHRKELWDMRQQVAELQEYVEASKMSFIRQCKETIAAQDEVAQVKGKLRALQAEVAQQRQQQQPRSQPGLRLSRFQSSSWMRLL</sequence>
<protein>
    <submittedName>
        <fullName evidence="2">Uncharacterized protein</fullName>
    </submittedName>
</protein>
<evidence type="ECO:0000313" key="3">
    <source>
        <dbReference type="Proteomes" id="UP000747110"/>
    </source>
</evidence>